<dbReference type="RefSeq" id="WP_003390420.1">
    <property type="nucleotide sequence ID" value="NZ_APBN01000011.1"/>
</dbReference>
<dbReference type="InterPro" id="IPR001734">
    <property type="entry name" value="Na/solute_symporter"/>
</dbReference>
<keyword evidence="1" id="KW-0472">Membrane</keyword>
<feature type="transmembrane region" description="Helical" evidence="1">
    <location>
        <begin position="85"/>
        <end position="109"/>
    </location>
</feature>
<reference evidence="2 3" key="1">
    <citation type="submission" date="2013-03" db="EMBL/GenBank/DDBJ databases">
        <title>Assembly of a new bacterial strain Brevibacillus borstelensis AK1.</title>
        <authorList>
            <person name="Rajan I."/>
            <person name="PoliReddy D."/>
            <person name="Sugumar T."/>
            <person name="Rathinam K."/>
            <person name="Alqarawi S."/>
            <person name="Khalil A.B."/>
            <person name="Sivakumar N."/>
        </authorList>
    </citation>
    <scope>NUCLEOTIDE SEQUENCE [LARGE SCALE GENOMIC DNA]</scope>
    <source>
        <strain evidence="2 3">AK1</strain>
    </source>
</reference>
<gene>
    <name evidence="2" type="ORF">I532_19866</name>
</gene>
<comment type="caution">
    <text evidence="2">The sequence shown here is derived from an EMBL/GenBank/DDBJ whole genome shotgun (WGS) entry which is preliminary data.</text>
</comment>
<keyword evidence="3" id="KW-1185">Reference proteome</keyword>
<keyword evidence="1" id="KW-0812">Transmembrane</keyword>
<organism evidence="2 3">
    <name type="scientific">Brevibacillus borstelensis AK1</name>
    <dbReference type="NCBI Taxonomy" id="1300222"/>
    <lineage>
        <taxon>Bacteria</taxon>
        <taxon>Bacillati</taxon>
        <taxon>Bacillota</taxon>
        <taxon>Bacilli</taxon>
        <taxon>Bacillales</taxon>
        <taxon>Paenibacillaceae</taxon>
        <taxon>Brevibacillus</taxon>
    </lineage>
</organism>
<protein>
    <recommendedName>
        <fullName evidence="4">Membrane protein YkvI</fullName>
    </recommendedName>
</protein>
<sequence>MKLWIKSVQVAATYIGTIVGAGFASGQEIVAFFTSYGDAGTWAIWVSTGLFMWLAYRMMLLAQQLGTPSYESFNRLLFGSIPGRIMNVLVFLTLLGVTTVMLAGAGSVLEQQFNFPYTFGIITTAIAAFLLLRKGLDRLLAINSIVVPTMLLFSFLILIDGDVASPLPFPPPDSFEILWQAVLYVSFNLAMAQAVLIPIGYAIKERAVLKRAGIIGGCGLGFMMLSSHIAMLANWEQIRHLEVPIIFITGQWNDWLQLFFVFVLYSEIFTTLISNVFGIGQQVRELVNIPETRVYLALFAVSFLLCFIGYSDLLLFLYPLFGYLGLATFVKLVLTRAAKTKRPRQN</sequence>
<dbReference type="Proteomes" id="UP000012081">
    <property type="component" value="Unassembled WGS sequence"/>
</dbReference>
<evidence type="ECO:0000256" key="1">
    <source>
        <dbReference type="SAM" id="Phobius"/>
    </source>
</evidence>
<dbReference type="EMBL" id="APBN01000011">
    <property type="protein sequence ID" value="EMT50897.1"/>
    <property type="molecule type" value="Genomic_DNA"/>
</dbReference>
<dbReference type="PROSITE" id="PS50283">
    <property type="entry name" value="NA_SOLUT_SYMP_3"/>
    <property type="match status" value="1"/>
</dbReference>
<name>M8DC09_9BACL</name>
<accession>M8DC09</accession>
<feature type="transmembrane region" description="Helical" evidence="1">
    <location>
        <begin position="214"/>
        <end position="235"/>
    </location>
</feature>
<dbReference type="STRING" id="1300222.I532_19866"/>
<dbReference type="AlphaFoldDB" id="M8DC09"/>
<keyword evidence="1" id="KW-1133">Transmembrane helix</keyword>
<feature type="transmembrane region" description="Helical" evidence="1">
    <location>
        <begin position="179"/>
        <end position="202"/>
    </location>
</feature>
<feature type="transmembrane region" description="Helical" evidence="1">
    <location>
        <begin position="115"/>
        <end position="132"/>
    </location>
</feature>
<feature type="transmembrane region" description="Helical" evidence="1">
    <location>
        <begin position="316"/>
        <end position="334"/>
    </location>
</feature>
<dbReference type="PATRIC" id="fig|1300222.3.peg.4173"/>
<dbReference type="GO" id="GO:0016020">
    <property type="term" value="C:membrane"/>
    <property type="evidence" value="ECO:0007669"/>
    <property type="project" value="InterPro"/>
</dbReference>
<feature type="transmembrane region" description="Helical" evidence="1">
    <location>
        <begin position="139"/>
        <end position="159"/>
    </location>
</feature>
<feature type="transmembrane region" description="Helical" evidence="1">
    <location>
        <begin position="39"/>
        <end position="56"/>
    </location>
</feature>
<dbReference type="OrthoDB" id="4424890at2"/>
<dbReference type="PANTHER" id="PTHR37814:SF1">
    <property type="entry name" value="MEMBRANE PROTEIN"/>
    <property type="match status" value="1"/>
</dbReference>
<feature type="transmembrane region" description="Helical" evidence="1">
    <location>
        <begin position="255"/>
        <end position="280"/>
    </location>
</feature>
<proteinExistence type="predicted"/>
<feature type="transmembrane region" description="Helical" evidence="1">
    <location>
        <begin position="292"/>
        <end position="310"/>
    </location>
</feature>
<feature type="transmembrane region" description="Helical" evidence="1">
    <location>
        <begin position="12"/>
        <end position="33"/>
    </location>
</feature>
<evidence type="ECO:0008006" key="4">
    <source>
        <dbReference type="Google" id="ProtNLM"/>
    </source>
</evidence>
<evidence type="ECO:0000313" key="3">
    <source>
        <dbReference type="Proteomes" id="UP000012081"/>
    </source>
</evidence>
<dbReference type="InterPro" id="IPR038728">
    <property type="entry name" value="YkvI-like"/>
</dbReference>
<dbReference type="PANTHER" id="PTHR37814">
    <property type="entry name" value="CONSERVED MEMBRANE PROTEIN"/>
    <property type="match status" value="1"/>
</dbReference>
<dbReference type="GO" id="GO:0022857">
    <property type="term" value="F:transmembrane transporter activity"/>
    <property type="evidence" value="ECO:0007669"/>
    <property type="project" value="InterPro"/>
</dbReference>
<evidence type="ECO:0000313" key="2">
    <source>
        <dbReference type="EMBL" id="EMT50897.1"/>
    </source>
</evidence>